<gene>
    <name evidence="2" type="ORF">C0Q88_03065</name>
</gene>
<dbReference type="OrthoDB" id="8924356at2"/>
<evidence type="ECO:0000313" key="3">
    <source>
        <dbReference type="Proteomes" id="UP000234456"/>
    </source>
</evidence>
<proteinExistence type="predicted"/>
<sequence length="321" mass="34602">MGLRQLAVRAALGLTIAALAGCASFRHTEPFPAEQKQVTVSLDKEPPSKWDLPLGIYAVPNTRLYISGHQAGLGVGMAFGLLGVIAADSINSARAQSRAGDTSAVTTYDMLAQADTLLQTKLKADENKALTAGSGGTHLSVQPFGVLTYVNDTDVRPYVVLKTKLVDTAGKPLWETQYIAASADVKPLSGDTGWLAQQAQPLRDMLQSTLDRSMTVMLRDVAGKNLRNPAKAVLVTGDYAYLQRKVIVKGNVVLDEPDYFAFTPKLGDVMVFSGVNIFERKSVDIREAKETDAVFAVVPLPQEEVKRIQGPAPTAPFKMQQ</sequence>
<dbReference type="RefSeq" id="WP_102064311.1">
    <property type="nucleotide sequence ID" value="NZ_PKQE01000001.1"/>
</dbReference>
<protein>
    <recommendedName>
        <fullName evidence="4">Lipoprotein</fullName>
    </recommendedName>
</protein>
<dbReference type="AlphaFoldDB" id="A0A2N4TVI5"/>
<evidence type="ECO:0000256" key="1">
    <source>
        <dbReference type="SAM" id="SignalP"/>
    </source>
</evidence>
<dbReference type="EMBL" id="PKQE01000001">
    <property type="protein sequence ID" value="PLC43707.1"/>
    <property type="molecule type" value="Genomic_DNA"/>
</dbReference>
<evidence type="ECO:0008006" key="4">
    <source>
        <dbReference type="Google" id="ProtNLM"/>
    </source>
</evidence>
<dbReference type="Proteomes" id="UP000234456">
    <property type="component" value="Unassembled WGS sequence"/>
</dbReference>
<name>A0A2N4TVI5_RALPI</name>
<accession>A0A2N4TVI5</accession>
<feature type="chain" id="PRO_5015008264" description="Lipoprotein" evidence="1">
    <location>
        <begin position="21"/>
        <end position="321"/>
    </location>
</feature>
<keyword evidence="1" id="KW-0732">Signal</keyword>
<dbReference type="PROSITE" id="PS51257">
    <property type="entry name" value="PROKAR_LIPOPROTEIN"/>
    <property type="match status" value="1"/>
</dbReference>
<reference evidence="2 3" key="1">
    <citation type="submission" date="2017-12" db="EMBL/GenBank/DDBJ databases">
        <title>Draft genome sequence of Ralstonia pickettii 52.</title>
        <authorList>
            <person name="Zheng B."/>
        </authorList>
    </citation>
    <scope>NUCLEOTIDE SEQUENCE [LARGE SCALE GENOMIC DNA]</scope>
    <source>
        <strain evidence="2 3">52</strain>
    </source>
</reference>
<evidence type="ECO:0000313" key="2">
    <source>
        <dbReference type="EMBL" id="PLC43707.1"/>
    </source>
</evidence>
<comment type="caution">
    <text evidence="2">The sequence shown here is derived from an EMBL/GenBank/DDBJ whole genome shotgun (WGS) entry which is preliminary data.</text>
</comment>
<organism evidence="2 3">
    <name type="scientific">Ralstonia pickettii</name>
    <name type="common">Burkholderia pickettii</name>
    <dbReference type="NCBI Taxonomy" id="329"/>
    <lineage>
        <taxon>Bacteria</taxon>
        <taxon>Pseudomonadati</taxon>
        <taxon>Pseudomonadota</taxon>
        <taxon>Betaproteobacteria</taxon>
        <taxon>Burkholderiales</taxon>
        <taxon>Burkholderiaceae</taxon>
        <taxon>Ralstonia</taxon>
    </lineage>
</organism>
<feature type="signal peptide" evidence="1">
    <location>
        <begin position="1"/>
        <end position="20"/>
    </location>
</feature>